<dbReference type="AlphaFoldDB" id="A0A397J8G7"/>
<feature type="domain" description="Protein kinase" evidence="1">
    <location>
        <begin position="45"/>
        <end position="329"/>
    </location>
</feature>
<evidence type="ECO:0000259" key="1">
    <source>
        <dbReference type="PROSITE" id="PS50011"/>
    </source>
</evidence>
<accession>A0A397J8G7</accession>
<dbReference type="InterPro" id="IPR000719">
    <property type="entry name" value="Prot_kinase_dom"/>
</dbReference>
<dbReference type="PROSITE" id="PS50011">
    <property type="entry name" value="PROTEIN_KINASE_DOM"/>
    <property type="match status" value="1"/>
</dbReference>
<dbReference type="InterPro" id="IPR001245">
    <property type="entry name" value="Ser-Thr/Tyr_kinase_cat_dom"/>
</dbReference>
<dbReference type="SUPFAM" id="SSF56112">
    <property type="entry name" value="Protein kinase-like (PK-like)"/>
    <property type="match status" value="1"/>
</dbReference>
<comment type="caution">
    <text evidence="2">The sequence shown here is derived from an EMBL/GenBank/DDBJ whole genome shotgun (WGS) entry which is preliminary data.</text>
</comment>
<dbReference type="InterPro" id="IPR051681">
    <property type="entry name" value="Ser/Thr_Kinases-Pseudokinases"/>
</dbReference>
<gene>
    <name evidence="2" type="ORF">Glove_109g250</name>
</gene>
<dbReference type="GO" id="GO:0004674">
    <property type="term" value="F:protein serine/threonine kinase activity"/>
    <property type="evidence" value="ECO:0007669"/>
    <property type="project" value="TreeGrafter"/>
</dbReference>
<dbReference type="PANTHER" id="PTHR44329">
    <property type="entry name" value="SERINE/THREONINE-PROTEIN KINASE TNNI3K-RELATED"/>
    <property type="match status" value="1"/>
</dbReference>
<sequence length="400" mass="47106">MCTKEHFIKDYGTWSSGNVNIDKIIRESQINNVVSNLRWIPYDNFYDTKHMADNEYYTLYSARLRNYMIVSCEGEYEYHGPVALKELKDYRYDILEFIKAIKQIANDGSFYSYYITKFYGISKNPSTQNYIIVMESHNDTIHSFLSDIFLKIKWDSKNDLLHQIIYALNILHENNLVHCDLNSRNILTTKHVLYLITLIDPGLCKLDNDLILNSDNKNNTVYGSIPYIPPEALRGNEFTKEGDIYSFGGIMYEMVTGNQPFADRAHDTYLMIDICNGVRPKVPDMMLNLIPKCYLDLMYRCWDDDPSKRPNSYELTNIIYSWNINEEFVDVDLDRERMNKSHEQKLLRSLYSFHPQSCYISRNIHTLYKLQDLLEDIKSGRCADPNLYTYDMSKRIDLET</sequence>
<dbReference type="InterPro" id="IPR011009">
    <property type="entry name" value="Kinase-like_dom_sf"/>
</dbReference>
<dbReference type="Pfam" id="PF07714">
    <property type="entry name" value="PK_Tyr_Ser-Thr"/>
    <property type="match status" value="1"/>
</dbReference>
<evidence type="ECO:0000313" key="2">
    <source>
        <dbReference type="EMBL" id="RHZ82296.1"/>
    </source>
</evidence>
<protein>
    <recommendedName>
        <fullName evidence="1">Protein kinase domain-containing protein</fullName>
    </recommendedName>
</protein>
<reference evidence="2 3" key="1">
    <citation type="submission" date="2018-08" db="EMBL/GenBank/DDBJ databases">
        <title>Genome and evolution of the arbuscular mycorrhizal fungus Diversispora epigaea (formerly Glomus versiforme) and its bacterial endosymbionts.</title>
        <authorList>
            <person name="Sun X."/>
            <person name="Fei Z."/>
            <person name="Harrison M."/>
        </authorList>
    </citation>
    <scope>NUCLEOTIDE SEQUENCE [LARGE SCALE GENOMIC DNA]</scope>
    <source>
        <strain evidence="2 3">IT104</strain>
    </source>
</reference>
<keyword evidence="3" id="KW-1185">Reference proteome</keyword>
<dbReference type="GO" id="GO:0005524">
    <property type="term" value="F:ATP binding"/>
    <property type="evidence" value="ECO:0007669"/>
    <property type="project" value="InterPro"/>
</dbReference>
<proteinExistence type="predicted"/>
<evidence type="ECO:0000313" key="3">
    <source>
        <dbReference type="Proteomes" id="UP000266861"/>
    </source>
</evidence>
<dbReference type="EMBL" id="PQFF01000102">
    <property type="protein sequence ID" value="RHZ82296.1"/>
    <property type="molecule type" value="Genomic_DNA"/>
</dbReference>
<organism evidence="2 3">
    <name type="scientific">Diversispora epigaea</name>
    <dbReference type="NCBI Taxonomy" id="1348612"/>
    <lineage>
        <taxon>Eukaryota</taxon>
        <taxon>Fungi</taxon>
        <taxon>Fungi incertae sedis</taxon>
        <taxon>Mucoromycota</taxon>
        <taxon>Glomeromycotina</taxon>
        <taxon>Glomeromycetes</taxon>
        <taxon>Diversisporales</taxon>
        <taxon>Diversisporaceae</taxon>
        <taxon>Diversispora</taxon>
    </lineage>
</organism>
<dbReference type="Proteomes" id="UP000266861">
    <property type="component" value="Unassembled WGS sequence"/>
</dbReference>
<name>A0A397J8G7_9GLOM</name>
<dbReference type="STRING" id="1348612.A0A397J8G7"/>
<dbReference type="OrthoDB" id="1668230at2759"/>
<dbReference type="Gene3D" id="1.10.510.10">
    <property type="entry name" value="Transferase(Phosphotransferase) domain 1"/>
    <property type="match status" value="1"/>
</dbReference>